<reference evidence="2" key="1">
    <citation type="submission" date="2017-08" db="EMBL/GenBank/DDBJ databases">
        <title>A dynamic microbial community with high functional redundancy inhabits the cold, oxic subseafloor aquifer.</title>
        <authorList>
            <person name="Tully B.J."/>
            <person name="Wheat C.G."/>
            <person name="Glazer B.T."/>
            <person name="Huber J.A."/>
        </authorList>
    </citation>
    <scope>NUCLEOTIDE SEQUENCE [LARGE SCALE GENOMIC DNA]</scope>
</reference>
<dbReference type="AlphaFoldDB" id="A0A2A4MPL7"/>
<comment type="caution">
    <text evidence="1">The sequence shown here is derived from an EMBL/GenBank/DDBJ whole genome shotgun (WGS) entry which is preliminary data.</text>
</comment>
<protein>
    <recommendedName>
        <fullName evidence="3">DUF4404 family protein</fullName>
    </recommendedName>
</protein>
<dbReference type="Proteomes" id="UP000218172">
    <property type="component" value="Unassembled WGS sequence"/>
</dbReference>
<dbReference type="EMBL" id="NVQR01000048">
    <property type="protein sequence ID" value="PCH61991.1"/>
    <property type="molecule type" value="Genomic_DNA"/>
</dbReference>
<dbReference type="Pfam" id="PF14357">
    <property type="entry name" value="DUF4404"/>
    <property type="match status" value="1"/>
</dbReference>
<evidence type="ECO:0000313" key="2">
    <source>
        <dbReference type="Proteomes" id="UP000218172"/>
    </source>
</evidence>
<dbReference type="InterPro" id="IPR025516">
    <property type="entry name" value="DUF4404"/>
</dbReference>
<evidence type="ECO:0008006" key="3">
    <source>
        <dbReference type="Google" id="ProtNLM"/>
    </source>
</evidence>
<gene>
    <name evidence="1" type="ORF">COC19_03515</name>
</gene>
<organism evidence="1 2">
    <name type="scientific">SAR86 cluster bacterium</name>
    <dbReference type="NCBI Taxonomy" id="2030880"/>
    <lineage>
        <taxon>Bacteria</taxon>
        <taxon>Pseudomonadati</taxon>
        <taxon>Pseudomonadota</taxon>
        <taxon>Gammaproteobacteria</taxon>
        <taxon>SAR86 cluster</taxon>
    </lineage>
</organism>
<evidence type="ECO:0000313" key="1">
    <source>
        <dbReference type="EMBL" id="PCH61991.1"/>
    </source>
</evidence>
<sequence length="87" mass="9669">MSEQRVKQLLEELKLEVGRTENIDAKAIELLGKFETGIHQLINAQMNEQDNTVLDDAIALEASFAVSHPLAEKVLRELVNSLSKLGI</sequence>
<accession>A0A2A4MPL7</accession>
<name>A0A2A4MPL7_9GAMM</name>
<proteinExistence type="predicted"/>